<dbReference type="Proteomes" id="UP000734854">
    <property type="component" value="Unassembled WGS sequence"/>
</dbReference>
<organism evidence="2 3">
    <name type="scientific">Zingiber officinale</name>
    <name type="common">Ginger</name>
    <name type="synonym">Amomum zingiber</name>
    <dbReference type="NCBI Taxonomy" id="94328"/>
    <lineage>
        <taxon>Eukaryota</taxon>
        <taxon>Viridiplantae</taxon>
        <taxon>Streptophyta</taxon>
        <taxon>Embryophyta</taxon>
        <taxon>Tracheophyta</taxon>
        <taxon>Spermatophyta</taxon>
        <taxon>Magnoliopsida</taxon>
        <taxon>Liliopsida</taxon>
        <taxon>Zingiberales</taxon>
        <taxon>Zingiberaceae</taxon>
        <taxon>Zingiber</taxon>
    </lineage>
</organism>
<name>A0A8J5GEA6_ZINOF</name>
<sequence length="280" mass="30688">MRPPRRGAPANQLPCAVRVFELADSHACQTPWSVFQDGSNGEPTGRCLGRAGANGWNANGARRILDRAGDMPRARALDEIYRPTGAAFPNNPTRRQRLVVRHGPGQTGLSPSPAPHSKGLGPDPPLRTLLQTTTRTDSTAKFSSWADPGSLAVTRGILGLLRNSVRKRRGRRSVPAHGDQHPSCPATADFYPLFGLLCPRAHGANFRAPHQPTDEAWRSRGDDAMTPKQACPRPQGLGHNLRSKTQWFTRFCNSHQVSHFTTFFIDARAEISIAESRLID</sequence>
<evidence type="ECO:0000313" key="2">
    <source>
        <dbReference type="EMBL" id="KAG6498512.1"/>
    </source>
</evidence>
<gene>
    <name evidence="2" type="ORF">ZIOFF_038229</name>
</gene>
<keyword evidence="3" id="KW-1185">Reference proteome</keyword>
<evidence type="ECO:0000256" key="1">
    <source>
        <dbReference type="SAM" id="MobiDB-lite"/>
    </source>
</evidence>
<proteinExistence type="predicted"/>
<feature type="region of interest" description="Disordered" evidence="1">
    <location>
        <begin position="102"/>
        <end position="128"/>
    </location>
</feature>
<comment type="caution">
    <text evidence="2">The sequence shown here is derived from an EMBL/GenBank/DDBJ whole genome shotgun (WGS) entry which is preliminary data.</text>
</comment>
<dbReference type="PANTHER" id="PTHR47188:SF1">
    <property type="entry name" value="PROTEIN TAR1"/>
    <property type="match status" value="1"/>
</dbReference>
<dbReference type="PANTHER" id="PTHR47188">
    <property type="entry name" value="PROTEIN TAR1"/>
    <property type="match status" value="1"/>
</dbReference>
<reference evidence="2 3" key="1">
    <citation type="submission" date="2020-08" db="EMBL/GenBank/DDBJ databases">
        <title>Plant Genome Project.</title>
        <authorList>
            <person name="Zhang R.-G."/>
        </authorList>
    </citation>
    <scope>NUCLEOTIDE SEQUENCE [LARGE SCALE GENOMIC DNA]</scope>
    <source>
        <tissue evidence="2">Rhizome</tissue>
    </source>
</reference>
<accession>A0A8J5GEA6</accession>
<evidence type="ECO:0000313" key="3">
    <source>
        <dbReference type="Proteomes" id="UP000734854"/>
    </source>
</evidence>
<protein>
    <submittedName>
        <fullName evidence="2">Uncharacterized protein</fullName>
    </submittedName>
</protein>
<dbReference type="AlphaFoldDB" id="A0A8J5GEA6"/>
<dbReference type="EMBL" id="JACMSC010000011">
    <property type="protein sequence ID" value="KAG6498512.1"/>
    <property type="molecule type" value="Genomic_DNA"/>
</dbReference>
<dbReference type="InterPro" id="IPR044792">
    <property type="entry name" value="TAR1"/>
</dbReference>
<feature type="region of interest" description="Disordered" evidence="1">
    <location>
        <begin position="217"/>
        <end position="238"/>
    </location>
</feature>
<dbReference type="GO" id="GO:0043457">
    <property type="term" value="P:regulation of cellular respiration"/>
    <property type="evidence" value="ECO:0007669"/>
    <property type="project" value="InterPro"/>
</dbReference>